<evidence type="ECO:0000313" key="2">
    <source>
        <dbReference type="Proteomes" id="UP001190700"/>
    </source>
</evidence>
<reference evidence="1 2" key="1">
    <citation type="journal article" date="2015" name="Genome Biol. Evol.">
        <title>Comparative Genomics of a Bacterivorous Green Alga Reveals Evolutionary Causalities and Consequences of Phago-Mixotrophic Mode of Nutrition.</title>
        <authorList>
            <person name="Burns J.A."/>
            <person name="Paasch A."/>
            <person name="Narechania A."/>
            <person name="Kim E."/>
        </authorList>
    </citation>
    <scope>NUCLEOTIDE SEQUENCE [LARGE SCALE GENOMIC DNA]</scope>
    <source>
        <strain evidence="1 2">PLY_AMNH</strain>
    </source>
</reference>
<organism evidence="1 2">
    <name type="scientific">Cymbomonas tetramitiformis</name>
    <dbReference type="NCBI Taxonomy" id="36881"/>
    <lineage>
        <taxon>Eukaryota</taxon>
        <taxon>Viridiplantae</taxon>
        <taxon>Chlorophyta</taxon>
        <taxon>Pyramimonadophyceae</taxon>
        <taxon>Pyramimonadales</taxon>
        <taxon>Pyramimonadaceae</taxon>
        <taxon>Cymbomonas</taxon>
    </lineage>
</organism>
<dbReference type="EMBL" id="LGRX02034668">
    <property type="protein sequence ID" value="KAK3237243.1"/>
    <property type="molecule type" value="Genomic_DNA"/>
</dbReference>
<sequence length="86" mass="10111">MNSIAPTEHAVFDEGVDALMKSVASLRAYVFFYNIEKPDLKWNDDFEVISYGEQMEKRRVKWERNIFADQEGQLTFSLLEACREDK</sequence>
<name>A0AAE0BJX1_9CHLO</name>
<gene>
    <name evidence="1" type="ORF">CYMTET_52665</name>
</gene>
<protein>
    <submittedName>
        <fullName evidence="1">Uncharacterized protein</fullName>
    </submittedName>
</protein>
<comment type="caution">
    <text evidence="1">The sequence shown here is derived from an EMBL/GenBank/DDBJ whole genome shotgun (WGS) entry which is preliminary data.</text>
</comment>
<dbReference type="AlphaFoldDB" id="A0AAE0BJX1"/>
<dbReference type="Proteomes" id="UP001190700">
    <property type="component" value="Unassembled WGS sequence"/>
</dbReference>
<keyword evidence="2" id="KW-1185">Reference proteome</keyword>
<accession>A0AAE0BJX1</accession>
<evidence type="ECO:0000313" key="1">
    <source>
        <dbReference type="EMBL" id="KAK3237243.1"/>
    </source>
</evidence>
<proteinExistence type="predicted"/>